<keyword evidence="1" id="KW-0812">Transmembrane</keyword>
<dbReference type="Proteomes" id="UP000002627">
    <property type="component" value="Chromosome"/>
</dbReference>
<gene>
    <name evidence="2" type="ordered locus">FI9785_1114</name>
</gene>
<dbReference type="KEGG" id="ljf:FI9785_1114"/>
<evidence type="ECO:0000256" key="1">
    <source>
        <dbReference type="SAM" id="Phobius"/>
    </source>
</evidence>
<accession>D0R4G5</accession>
<protein>
    <submittedName>
        <fullName evidence="2">Uncharacterized protein</fullName>
    </submittedName>
</protein>
<evidence type="ECO:0000313" key="2">
    <source>
        <dbReference type="EMBL" id="CAX66978.1"/>
    </source>
</evidence>
<feature type="transmembrane region" description="Helical" evidence="1">
    <location>
        <begin position="79"/>
        <end position="97"/>
    </location>
</feature>
<feature type="transmembrane region" description="Helical" evidence="1">
    <location>
        <begin position="159"/>
        <end position="185"/>
    </location>
</feature>
<dbReference type="HOGENOM" id="CLU_749617_0_0_9"/>
<reference evidence="2 3" key="1">
    <citation type="journal article" date="2009" name="J. Bacteriol.">
        <title>Complete genome sequence of Lactobacillus johnsonii FI9785, a competitive exclusion agent against pathogens in poultry.</title>
        <authorList>
            <person name="Wegmann U."/>
            <person name="Overweg K."/>
            <person name="Horn N."/>
            <person name="Goesmann A."/>
            <person name="Narbad A."/>
            <person name="Gasson M.J."/>
            <person name="Shearman C."/>
        </authorList>
    </citation>
    <scope>NUCLEOTIDE SEQUENCE [LARGE SCALE GENOMIC DNA]</scope>
    <source>
        <strain evidence="2 3">FI9785</strain>
    </source>
</reference>
<feature type="transmembrane region" description="Helical" evidence="1">
    <location>
        <begin position="197"/>
        <end position="214"/>
    </location>
</feature>
<keyword evidence="1" id="KW-0472">Membrane</keyword>
<keyword evidence="3" id="KW-1185">Reference proteome</keyword>
<feature type="transmembrane region" description="Helical" evidence="1">
    <location>
        <begin position="221"/>
        <end position="240"/>
    </location>
</feature>
<feature type="transmembrane region" description="Helical" evidence="1">
    <location>
        <begin position="126"/>
        <end position="147"/>
    </location>
</feature>
<evidence type="ECO:0000313" key="3">
    <source>
        <dbReference type="Proteomes" id="UP000002627"/>
    </source>
</evidence>
<dbReference type="EMBL" id="FN298497">
    <property type="protein sequence ID" value="CAX66978.1"/>
    <property type="molecule type" value="Genomic_DNA"/>
</dbReference>
<organism evidence="2 3">
    <name type="scientific">Lactobacillus johnsonii (strain FI9785)</name>
    <dbReference type="NCBI Taxonomy" id="633699"/>
    <lineage>
        <taxon>Bacteria</taxon>
        <taxon>Bacillati</taxon>
        <taxon>Bacillota</taxon>
        <taxon>Bacilli</taxon>
        <taxon>Lactobacillales</taxon>
        <taxon>Lactobacillaceae</taxon>
        <taxon>Lactobacillus</taxon>
    </lineage>
</organism>
<keyword evidence="1" id="KW-1133">Transmembrane helix</keyword>
<proteinExistence type="predicted"/>
<feature type="transmembrane region" description="Helical" evidence="1">
    <location>
        <begin position="46"/>
        <end position="67"/>
    </location>
</feature>
<name>D0R4G5_LACJF</name>
<dbReference type="RefSeq" id="WP_012846260.1">
    <property type="nucleotide sequence ID" value="NC_013504.1"/>
</dbReference>
<dbReference type="AlphaFoldDB" id="D0R4G5"/>
<sequence length="369" mass="43253">MNIILNGEKLQLCVFIAVFVLCTIYVIPGKNFFFKYDVKHFYKYKYIINVIYDLAGIILIPLGLNVLNNKAIDDISICLFGISIIVFIIVAYIRYFIEKTYDELKNEFSYENKAFLLYSSKPTAQIIIQIYLTNLAYLPANFVYNYFLKKHDINLEVIVILYCIWVLIAVKLSFTNIVKIFINMYIIKLRNSEWKKIIAYFLTIIINTIYALSLNIKINSFLFWSLNIILATGIIFFVQLTSSVRFSMYATGNYTKIQNDVYIVDKNVKLKISIALNKSEPGKFKLLGILSYKKLLILRLDSRRSEYFNKVESGECFERSNEVKNTYEFSLYVKDIFSKLKNNKVQYAVFLNENGDLLYQPLIKMEEEE</sequence>
<feature type="transmembrane region" description="Helical" evidence="1">
    <location>
        <begin position="12"/>
        <end position="34"/>
    </location>
</feature>